<evidence type="ECO:0000256" key="7">
    <source>
        <dbReference type="ARBA" id="ARBA00023235"/>
    </source>
</evidence>
<protein>
    <recommendedName>
        <fullName evidence="3 9">Diaminopimelate epimerase</fullName>
        <shortName evidence="9">DAP epimerase</shortName>
        <ecNumber evidence="3 9">5.1.1.7</ecNumber>
    </recommendedName>
    <alternativeName>
        <fullName evidence="9">PLP-independent amino acid racemase</fullName>
    </alternativeName>
</protein>
<accession>A0AAJ0UG73</accession>
<keyword evidence="5 9" id="KW-0028">Amino-acid biosynthesis</keyword>
<dbReference type="PROSITE" id="PS01326">
    <property type="entry name" value="DAP_EPIMERASE"/>
    <property type="match status" value="1"/>
</dbReference>
<dbReference type="GO" id="GO:0005829">
    <property type="term" value="C:cytosol"/>
    <property type="evidence" value="ECO:0007669"/>
    <property type="project" value="TreeGrafter"/>
</dbReference>
<keyword evidence="4 9" id="KW-0963">Cytoplasm</keyword>
<dbReference type="InterPro" id="IPR018510">
    <property type="entry name" value="DAP_epimerase_AS"/>
</dbReference>
<dbReference type="RefSeq" id="WP_201245710.1">
    <property type="nucleotide sequence ID" value="NZ_NHSF01000059.1"/>
</dbReference>
<dbReference type="Gene3D" id="3.10.310.10">
    <property type="entry name" value="Diaminopimelate Epimerase, Chain A, domain 1"/>
    <property type="match status" value="2"/>
</dbReference>
<evidence type="ECO:0000256" key="9">
    <source>
        <dbReference type="HAMAP-Rule" id="MF_00197"/>
    </source>
</evidence>
<dbReference type="GO" id="GO:0009089">
    <property type="term" value="P:lysine biosynthetic process via diaminopimelate"/>
    <property type="evidence" value="ECO:0007669"/>
    <property type="project" value="UniProtKB-UniRule"/>
</dbReference>
<evidence type="ECO:0000313" key="12">
    <source>
        <dbReference type="Proteomes" id="UP001296967"/>
    </source>
</evidence>
<evidence type="ECO:0000256" key="4">
    <source>
        <dbReference type="ARBA" id="ARBA00022490"/>
    </source>
</evidence>
<dbReference type="SUPFAM" id="SSF54506">
    <property type="entry name" value="Diaminopimelate epimerase-like"/>
    <property type="match status" value="1"/>
</dbReference>
<evidence type="ECO:0000313" key="11">
    <source>
        <dbReference type="EMBL" id="MBK5930879.1"/>
    </source>
</evidence>
<evidence type="ECO:0000256" key="3">
    <source>
        <dbReference type="ARBA" id="ARBA00013080"/>
    </source>
</evidence>
<feature type="binding site" evidence="9">
    <location>
        <begin position="211"/>
        <end position="212"/>
    </location>
    <ligand>
        <name>substrate</name>
    </ligand>
</feature>
<feature type="active site" description="Proton acceptor" evidence="9">
    <location>
        <position position="220"/>
    </location>
</feature>
<feature type="binding site" evidence="9">
    <location>
        <begin position="221"/>
        <end position="222"/>
    </location>
    <ligand>
        <name>substrate</name>
    </ligand>
</feature>
<feature type="binding site" evidence="9">
    <location>
        <position position="193"/>
    </location>
    <ligand>
        <name>substrate</name>
    </ligand>
</feature>
<comment type="pathway">
    <text evidence="1 9">Amino-acid biosynthesis; L-lysine biosynthesis via DAP pathway; DL-2,6-diaminopimelate from LL-2,6-diaminopimelate: step 1/1.</text>
</comment>
<feature type="binding site" evidence="9">
    <location>
        <position position="66"/>
    </location>
    <ligand>
        <name>substrate</name>
    </ligand>
</feature>
<evidence type="ECO:0000256" key="2">
    <source>
        <dbReference type="ARBA" id="ARBA00010219"/>
    </source>
</evidence>
<feature type="binding site" evidence="9">
    <location>
        <position position="159"/>
    </location>
    <ligand>
        <name>substrate</name>
    </ligand>
</feature>
<dbReference type="AlphaFoldDB" id="A0AAJ0UG73"/>
<comment type="subcellular location">
    <subcellularLocation>
        <location evidence="9">Cytoplasm</location>
    </subcellularLocation>
</comment>
<evidence type="ECO:0000256" key="10">
    <source>
        <dbReference type="PROSITE-ProRule" id="PRU10125"/>
    </source>
</evidence>
<proteinExistence type="inferred from homology"/>
<evidence type="ECO:0000256" key="6">
    <source>
        <dbReference type="ARBA" id="ARBA00023154"/>
    </source>
</evidence>
<comment type="function">
    <text evidence="9">Catalyzes the stereoinversion of LL-2,6-diaminopimelate (L,L-DAP) to meso-diaminopimelate (meso-DAP), a precursor of L-lysine and an essential component of the bacterial peptidoglycan.</text>
</comment>
<dbReference type="GO" id="GO:0008837">
    <property type="term" value="F:diaminopimelate epimerase activity"/>
    <property type="evidence" value="ECO:0007669"/>
    <property type="project" value="UniProtKB-UniRule"/>
</dbReference>
<comment type="caution">
    <text evidence="11">The sequence shown here is derived from an EMBL/GenBank/DDBJ whole genome shotgun (WGS) entry which is preliminary data.</text>
</comment>
<dbReference type="FunFam" id="3.10.310.10:FF:000001">
    <property type="entry name" value="Diaminopimelate epimerase"/>
    <property type="match status" value="1"/>
</dbReference>
<dbReference type="InterPro" id="IPR001653">
    <property type="entry name" value="DAP_epimerase_DapF"/>
</dbReference>
<evidence type="ECO:0000256" key="1">
    <source>
        <dbReference type="ARBA" id="ARBA00005196"/>
    </source>
</evidence>
<feature type="binding site" evidence="9">
    <location>
        <begin position="76"/>
        <end position="77"/>
    </location>
    <ligand>
        <name>substrate</name>
    </ligand>
</feature>
<keyword evidence="12" id="KW-1185">Reference proteome</keyword>
<feature type="site" description="Important for dimerization" evidence="9">
    <location>
        <position position="271"/>
    </location>
</feature>
<dbReference type="PANTHER" id="PTHR31689">
    <property type="entry name" value="DIAMINOPIMELATE EPIMERASE, CHLOROPLASTIC"/>
    <property type="match status" value="1"/>
</dbReference>
<dbReference type="Proteomes" id="UP001296967">
    <property type="component" value="Unassembled WGS sequence"/>
</dbReference>
<dbReference type="PANTHER" id="PTHR31689:SF0">
    <property type="entry name" value="DIAMINOPIMELATE EPIMERASE"/>
    <property type="match status" value="1"/>
</dbReference>
<dbReference type="EMBL" id="NHSF01000059">
    <property type="protein sequence ID" value="MBK5930879.1"/>
    <property type="molecule type" value="Genomic_DNA"/>
</dbReference>
<feature type="active site" evidence="10">
    <location>
        <position position="75"/>
    </location>
</feature>
<feature type="binding site" evidence="9">
    <location>
        <position position="13"/>
    </location>
    <ligand>
        <name>substrate</name>
    </ligand>
</feature>
<keyword evidence="6 9" id="KW-0457">Lysine biosynthesis</keyword>
<feature type="active site" description="Proton donor" evidence="9">
    <location>
        <position position="75"/>
    </location>
</feature>
<dbReference type="HAMAP" id="MF_00197">
    <property type="entry name" value="DAP_epimerase"/>
    <property type="match status" value="1"/>
</dbReference>
<reference evidence="11" key="1">
    <citation type="submission" date="2017-05" db="EMBL/GenBank/DDBJ databases">
        <authorList>
            <person name="Imhoff J.F."/>
            <person name="Rahn T."/>
            <person name="Kuenzel S."/>
            <person name="Neulinger S.C."/>
        </authorList>
    </citation>
    <scope>NUCLEOTIDE SEQUENCE</scope>
    <source>
        <strain evidence="11">DSM 4395</strain>
    </source>
</reference>
<comment type="similarity">
    <text evidence="2 9">Belongs to the diaminopimelate epimerase family.</text>
</comment>
<feature type="site" description="Could be important to modulate the pK values of the two catalytic cysteine residues" evidence="9">
    <location>
        <position position="161"/>
    </location>
</feature>
<keyword evidence="7 9" id="KW-0413">Isomerase</keyword>
<feature type="site" description="Could be important to modulate the pK values of the two catalytic cysteine residues" evidence="9">
    <location>
        <position position="211"/>
    </location>
</feature>
<gene>
    <name evidence="9" type="primary">dapF</name>
    <name evidence="11" type="ORF">CCR82_10165</name>
</gene>
<dbReference type="Pfam" id="PF01678">
    <property type="entry name" value="DAP_epimerase"/>
    <property type="match status" value="2"/>
</dbReference>
<comment type="catalytic activity">
    <reaction evidence="8 9">
        <text>(2S,6S)-2,6-diaminopimelate = meso-2,6-diaminopimelate</text>
        <dbReference type="Rhea" id="RHEA:15393"/>
        <dbReference type="ChEBI" id="CHEBI:57609"/>
        <dbReference type="ChEBI" id="CHEBI:57791"/>
        <dbReference type="EC" id="5.1.1.7"/>
    </reaction>
</comment>
<dbReference type="NCBIfam" id="TIGR00652">
    <property type="entry name" value="DapF"/>
    <property type="match status" value="1"/>
</dbReference>
<reference evidence="11" key="2">
    <citation type="journal article" date="2020" name="Microorganisms">
        <title>Osmotic Adaptation and Compatible Solute Biosynthesis of Phototrophic Bacteria as Revealed from Genome Analyses.</title>
        <authorList>
            <person name="Imhoff J.F."/>
            <person name="Rahn T."/>
            <person name="Kunzel S."/>
            <person name="Keller A."/>
            <person name="Neulinger S.C."/>
        </authorList>
    </citation>
    <scope>NUCLEOTIDE SEQUENCE</scope>
    <source>
        <strain evidence="11">DSM 4395</strain>
    </source>
</reference>
<evidence type="ECO:0000256" key="8">
    <source>
        <dbReference type="ARBA" id="ARBA00051712"/>
    </source>
</evidence>
<name>A0AAJ0UG73_HALSE</name>
<feature type="binding site" evidence="9">
    <location>
        <position position="46"/>
    </location>
    <ligand>
        <name>substrate</name>
    </ligand>
</feature>
<dbReference type="EC" id="5.1.1.7" evidence="3 9"/>
<evidence type="ECO:0000256" key="5">
    <source>
        <dbReference type="ARBA" id="ARBA00022605"/>
    </source>
</evidence>
<sequence>MRMRFTKMQGLGNDFVVIDAIRQRIELDAEQIRQLADRHFGIGCDQVLLVEPPRLPETAFHYRIFNADGTEVEQCGNGARCFARYVRDEGLAEADLIRVGTAAGAISLQLRADGQVSVDMGVPRFAPAEIPLLARSRAPAYDLGAGCRALRIGAVSMGNPHAVLSVSDDLEQAPVAELGPRIERDPLFPRGANVGFMQRQHAAAIRLRVWERGVGETLACGTGACAAMVIGRLWGELEERVEVSLPGGTLLIEWPGEGSPVTMTGPATRVFDGEIDR</sequence>
<comment type="subunit">
    <text evidence="9">Homodimer.</text>
</comment>
<organism evidence="11 12">
    <name type="scientific">Halochromatium salexigens</name>
    <name type="common">Chromatium salexigens</name>
    <dbReference type="NCBI Taxonomy" id="49447"/>
    <lineage>
        <taxon>Bacteria</taxon>
        <taxon>Pseudomonadati</taxon>
        <taxon>Pseudomonadota</taxon>
        <taxon>Gammaproteobacteria</taxon>
        <taxon>Chromatiales</taxon>
        <taxon>Chromatiaceae</taxon>
        <taxon>Halochromatium</taxon>
    </lineage>
</organism>